<feature type="transmembrane region" description="Helical" evidence="1">
    <location>
        <begin position="64"/>
        <end position="87"/>
    </location>
</feature>
<keyword evidence="3" id="KW-1185">Reference proteome</keyword>
<dbReference type="EMBL" id="LR699555">
    <property type="protein sequence ID" value="VVD31038.1"/>
    <property type="molecule type" value="Genomic_DNA"/>
</dbReference>
<evidence type="ECO:0000313" key="2">
    <source>
        <dbReference type="EMBL" id="VVD31038.1"/>
    </source>
</evidence>
<dbReference type="KEGG" id="pdio:PDMSB3_0202.2"/>
<keyword evidence="1" id="KW-0812">Transmembrane</keyword>
<evidence type="ECO:0000313" key="3">
    <source>
        <dbReference type="Proteomes" id="UP000325811"/>
    </source>
</evidence>
<proteinExistence type="predicted"/>
<sequence length="150" mass="15490">MKCGDFSKAFQENMAALGLPAPTTLFGNVQAATANLAAMLNAFKSVGPTATIAEIIGATTGLEVLGVIGAVTASFYIGAVIGSLIVAANVAMRCTNAVATSSTIRHWAGMNGVAIPPVMYAFLNRHPEVVMDIPSRRSYAFLASRQKAAA</sequence>
<accession>A0A5Q4ZL29</accession>
<name>A0A5Q4ZL29_9BURK</name>
<keyword evidence="1" id="KW-1133">Transmembrane helix</keyword>
<keyword evidence="1" id="KW-0472">Membrane</keyword>
<dbReference type="Proteomes" id="UP000325811">
    <property type="component" value="Plasmid pI"/>
</dbReference>
<gene>
    <name evidence="2" type="ORF">PDMSB3_0202</name>
</gene>
<keyword evidence="2" id="KW-0614">Plasmid</keyword>
<evidence type="ECO:0000256" key="1">
    <source>
        <dbReference type="SAM" id="Phobius"/>
    </source>
</evidence>
<reference evidence="2 3" key="1">
    <citation type="submission" date="2019-08" db="EMBL/GenBank/DDBJ databases">
        <authorList>
            <person name="Herpell B J."/>
        </authorList>
    </citation>
    <scope>NUCLEOTIDE SEQUENCE [LARGE SCALE GENOMIC DNA]</scope>
    <source>
        <strain evidence="3">Msb3</strain>
        <plasmid evidence="2 3">pI</plasmid>
    </source>
</reference>
<geneLocation type="plasmid" evidence="2 3">
    <name>pI</name>
</geneLocation>
<organism evidence="2 3">
    <name type="scientific">Paraburkholderia dioscoreae</name>
    <dbReference type="NCBI Taxonomy" id="2604047"/>
    <lineage>
        <taxon>Bacteria</taxon>
        <taxon>Pseudomonadati</taxon>
        <taxon>Pseudomonadota</taxon>
        <taxon>Betaproteobacteria</taxon>
        <taxon>Burkholderiales</taxon>
        <taxon>Burkholderiaceae</taxon>
        <taxon>Paraburkholderia</taxon>
    </lineage>
</organism>
<protein>
    <submittedName>
        <fullName evidence="2">Uncharacterized protein</fullName>
    </submittedName>
</protein>
<dbReference type="AlphaFoldDB" id="A0A5Q4ZL29"/>